<keyword evidence="3" id="KW-1185">Reference proteome</keyword>
<reference evidence="2" key="1">
    <citation type="submission" date="2022-07" db="EMBL/GenBank/DDBJ databases">
        <title>Sphingomonas sp. nov., a novel bacterium isolated from the north slope of the Mount Everest.</title>
        <authorList>
            <person name="Cui X."/>
            <person name="Liu Y."/>
        </authorList>
    </citation>
    <scope>NUCLEOTIDE SEQUENCE</scope>
    <source>
        <strain evidence="2">S5-59</strain>
    </source>
</reference>
<evidence type="ECO:0000256" key="1">
    <source>
        <dbReference type="SAM" id="MobiDB-lite"/>
    </source>
</evidence>
<evidence type="ECO:0000313" key="3">
    <source>
        <dbReference type="Proteomes" id="UP001058533"/>
    </source>
</evidence>
<gene>
    <name evidence="2" type="ORF">NMP03_04245</name>
</gene>
<name>A0ABY5LFF6_9SPHN</name>
<proteinExistence type="predicted"/>
<dbReference type="GO" id="GO:0004386">
    <property type="term" value="F:helicase activity"/>
    <property type="evidence" value="ECO:0007669"/>
    <property type="project" value="UniProtKB-KW"/>
</dbReference>
<organism evidence="2 3">
    <name type="scientific">Sphingomonas qomolangmaensis</name>
    <dbReference type="NCBI Taxonomy" id="2918765"/>
    <lineage>
        <taxon>Bacteria</taxon>
        <taxon>Pseudomonadati</taxon>
        <taxon>Pseudomonadota</taxon>
        <taxon>Alphaproteobacteria</taxon>
        <taxon>Sphingomonadales</taxon>
        <taxon>Sphingomonadaceae</taxon>
        <taxon>Sphingomonas</taxon>
    </lineage>
</organism>
<keyword evidence="2" id="KW-0067">ATP-binding</keyword>
<keyword evidence="2" id="KW-0378">Hydrolase</keyword>
<dbReference type="Gene3D" id="3.40.50.300">
    <property type="entry name" value="P-loop containing nucleotide triphosphate hydrolases"/>
    <property type="match status" value="1"/>
</dbReference>
<keyword evidence="2" id="KW-0547">Nucleotide-binding</keyword>
<dbReference type="Pfam" id="PF13481">
    <property type="entry name" value="AAA_25"/>
    <property type="match status" value="1"/>
</dbReference>
<keyword evidence="2" id="KW-0347">Helicase</keyword>
<dbReference type="RefSeq" id="WP_256507285.1">
    <property type="nucleotide sequence ID" value="NZ_CP101740.1"/>
</dbReference>
<feature type="region of interest" description="Disordered" evidence="1">
    <location>
        <begin position="382"/>
        <end position="402"/>
    </location>
</feature>
<dbReference type="Proteomes" id="UP001058533">
    <property type="component" value="Chromosome"/>
</dbReference>
<dbReference type="InterPro" id="IPR027417">
    <property type="entry name" value="P-loop_NTPase"/>
</dbReference>
<evidence type="ECO:0000313" key="2">
    <source>
        <dbReference type="EMBL" id="UUL83446.1"/>
    </source>
</evidence>
<dbReference type="EMBL" id="CP101740">
    <property type="protein sequence ID" value="UUL83446.1"/>
    <property type="molecule type" value="Genomic_DNA"/>
</dbReference>
<protein>
    <submittedName>
        <fullName evidence="2">Helicase RepA family protein</fullName>
    </submittedName>
</protein>
<accession>A0ABY5LFF6</accession>
<sequence>MRAAAKFATEPDDYRLLPIERFSDIQPQLSGLWLVKRLLPASGLALFYGHPGSGKTFFVLDGALHIALGWDWLGRKVRQGLVIYVGAEGVSGLRNRIVAFRRHHEVEGDIPFSLIPCPIDLQAPDADVKALAATVRAEAAAFDAEPVLIVIDTLSKTFGAGKENTDDMATYVSNCQRLSAEFSCCVVPVHHRPKDAESTEPRGHSSLKGGVDTVVLIEAGATKRAEVTKQKDGELGERMLFNLRVVELGEDEDGETVTSCVVEPTEIDTNRVRDPFAMAVGKLSAGNRLVYEQLGELLETEGTQIPTAIPEGAIDRGRVGKVASLDAWRDKSISAAGTGAGHNRDTGKRAFNRALPALRNAGVVRVWEEWAWITHHLAGTVPGQPAGRDRDTGTGGTTPFRECPVVPPVPTAKSALIFAPGETGDEPVPGWED</sequence>
<dbReference type="SUPFAM" id="SSF52540">
    <property type="entry name" value="P-loop containing nucleoside triphosphate hydrolases"/>
    <property type="match status" value="1"/>
</dbReference>